<dbReference type="AlphaFoldDB" id="A0A3F3Q9P3"/>
<proteinExistence type="predicted"/>
<evidence type="ECO:0000313" key="2">
    <source>
        <dbReference type="Proteomes" id="UP000253729"/>
    </source>
</evidence>
<dbReference type="RefSeq" id="XP_026628554.1">
    <property type="nucleotide sequence ID" value="XM_026763916.1"/>
</dbReference>
<dbReference type="EMBL" id="KZ852040">
    <property type="protein sequence ID" value="RDH35532.1"/>
    <property type="molecule type" value="Genomic_DNA"/>
</dbReference>
<accession>A0A3F3Q9P3</accession>
<name>A0A3F3Q9P3_9EURO</name>
<protein>
    <submittedName>
        <fullName evidence="1">Uncharacterized protein</fullName>
    </submittedName>
</protein>
<reference evidence="1 2" key="1">
    <citation type="submission" date="2018-07" db="EMBL/GenBank/DDBJ databases">
        <title>The genomes of Aspergillus section Nigri reveals drivers in fungal speciation.</title>
        <authorList>
            <consortium name="DOE Joint Genome Institute"/>
            <person name="Vesth T.C."/>
            <person name="Nybo J."/>
            <person name="Theobald S."/>
            <person name="Brandl J."/>
            <person name="Frisvad J.C."/>
            <person name="Nielsen K.F."/>
            <person name="Lyhne E.K."/>
            <person name="Kogle M.E."/>
            <person name="Kuo A."/>
            <person name="Riley R."/>
            <person name="Clum A."/>
            <person name="Nolan M."/>
            <person name="Lipzen A."/>
            <person name="Salamov A."/>
            <person name="Henrissat B."/>
            <person name="Wiebenga A."/>
            <person name="De vries R.P."/>
            <person name="Grigoriev I.V."/>
            <person name="Mortensen U.H."/>
            <person name="Andersen M.R."/>
            <person name="Baker S.E."/>
        </authorList>
    </citation>
    <scope>NUCLEOTIDE SEQUENCE [LARGE SCALE GENOMIC DNA]</scope>
    <source>
        <strain evidence="1 2">CBS 139.54b</strain>
    </source>
</reference>
<dbReference type="Proteomes" id="UP000253729">
    <property type="component" value="Unassembled WGS sequence"/>
</dbReference>
<keyword evidence="2" id="KW-1185">Reference proteome</keyword>
<sequence>MIYQRRVQNLMRLHLYHFYILRTVAAGTSLSDKCAGEISLQKSYGLESRYVSHTHLATRVITSTDILLLPMNYFARLERL</sequence>
<organism evidence="1 2">
    <name type="scientific">Aspergillus welwitschiae</name>
    <dbReference type="NCBI Taxonomy" id="1341132"/>
    <lineage>
        <taxon>Eukaryota</taxon>
        <taxon>Fungi</taxon>
        <taxon>Dikarya</taxon>
        <taxon>Ascomycota</taxon>
        <taxon>Pezizomycotina</taxon>
        <taxon>Eurotiomycetes</taxon>
        <taxon>Eurotiomycetidae</taxon>
        <taxon>Eurotiales</taxon>
        <taxon>Aspergillaceae</taxon>
        <taxon>Aspergillus</taxon>
        <taxon>Aspergillus subgen. Circumdati</taxon>
    </lineage>
</organism>
<evidence type="ECO:0000313" key="1">
    <source>
        <dbReference type="EMBL" id="RDH35532.1"/>
    </source>
</evidence>
<dbReference type="GeneID" id="38132272"/>
<gene>
    <name evidence="1" type="ORF">BDQ94DRAFT_129056</name>
</gene>